<feature type="transmembrane region" description="Helical" evidence="1">
    <location>
        <begin position="282"/>
        <end position="303"/>
    </location>
</feature>
<reference evidence="2" key="1">
    <citation type="submission" date="2015-04" db="EMBL/GenBank/DDBJ databases">
        <authorList>
            <person name="Syromyatnikov M.Y."/>
            <person name="Popov V.N."/>
        </authorList>
    </citation>
    <scope>NUCLEOTIDE SEQUENCE</scope>
    <source>
        <strain evidence="2">MO-1</strain>
    </source>
</reference>
<feature type="transmembrane region" description="Helical" evidence="1">
    <location>
        <begin position="253"/>
        <end position="276"/>
    </location>
</feature>
<accession>A0A1S7LM55</accession>
<evidence type="ECO:0000313" key="2">
    <source>
        <dbReference type="EMBL" id="CRH08012.1"/>
    </source>
</evidence>
<name>A0A1S7LM55_MAGMO</name>
<sequence length="697" mass="80050">MDAILAQDAIPPLREDLKIRKLTSQGEIEYIIKEPESQSYYRFNEPQYLMMSLFDGRRDKESLIKTFDEESDEYEYDEESLDDLLNSCREYELLKRSKQEQNAALVEKLKAERKGRFLQAKGSLLNVRFHLHDPDELFDRAIVHLRWIWKPWFVKFSFLLIFAAVFMGLTNGSQFLSDFEQVFFYSEAGQWNFLLIWCVVLGAIAFHEIGHGLTCKNFGGNVDDMGFLLLAFQPCLYCNVNDAWMFENNRHKIYTALAGVWFELVVSALMVFVWLLVDVNNIVGRVAFILMTVSTASSLFLNLNPLMKFDGYYILSDLVQVPNLRQNSISYWSWTMKRLVFRIKDDAPLQPTRRERRIYLIYGTLVTVYMTLMLTTIALLLYGMVAEGMGTFFIILYIWFVLKIAKLMTGEWWKTLKETLMSLFFSSPLRKVMTITGLIGFITLSILWSPRVSIVTEGEVDAQALILHAPEAGFISYVGYGNDRKPIGLPGDPLFTITAPEMNLEVDQLRSQRESLTVQRNLAMSQHDTASLSRNVIQDRSLAEKISALSRRQGKLIVETPKGAWRVDGPPPQILKGRYMGPGEEVLRLISDQQRHVNVVLEQPDYSLVQVGQPAQIRLAGSPDRVYSGTVKLITPVAKVDGPNRLFQVRIEMEIPEGLIPPPLSLTCDVRILGENRPLWEHLLRPIRRSLRADLWV</sequence>
<feature type="transmembrane region" description="Helical" evidence="1">
    <location>
        <begin position="429"/>
        <end position="448"/>
    </location>
</feature>
<keyword evidence="1" id="KW-0812">Transmembrane</keyword>
<evidence type="ECO:0000256" key="1">
    <source>
        <dbReference type="SAM" id="Phobius"/>
    </source>
</evidence>
<keyword evidence="1" id="KW-1133">Transmembrane helix</keyword>
<dbReference type="AlphaFoldDB" id="A0A1S7LM55"/>
<feature type="transmembrane region" description="Helical" evidence="1">
    <location>
        <begin position="359"/>
        <end position="382"/>
    </location>
</feature>
<proteinExistence type="predicted"/>
<organism evidence="2">
    <name type="scientific">Magnetococcus massalia (strain MO-1)</name>
    <dbReference type="NCBI Taxonomy" id="451514"/>
    <lineage>
        <taxon>Bacteria</taxon>
        <taxon>Pseudomonadati</taxon>
        <taxon>Pseudomonadota</taxon>
        <taxon>Magnetococcia</taxon>
        <taxon>Magnetococcales</taxon>
        <taxon>Magnetococcaceae</taxon>
        <taxon>Magnetococcus</taxon>
    </lineage>
</organism>
<protein>
    <submittedName>
        <fullName evidence="2">Uncharacterized protein</fullName>
    </submittedName>
</protein>
<dbReference type="Gene3D" id="2.40.30.170">
    <property type="match status" value="1"/>
</dbReference>
<feature type="transmembrane region" description="Helical" evidence="1">
    <location>
        <begin position="189"/>
        <end position="206"/>
    </location>
</feature>
<feature type="transmembrane region" description="Helical" evidence="1">
    <location>
        <begin position="152"/>
        <end position="169"/>
    </location>
</feature>
<dbReference type="EMBL" id="LO017727">
    <property type="protein sequence ID" value="CRH08012.1"/>
    <property type="molecule type" value="Genomic_DNA"/>
</dbReference>
<gene>
    <name evidence="2" type="ORF">MAGMO_3884</name>
</gene>
<keyword evidence="1" id="KW-0472">Membrane</keyword>
<feature type="transmembrane region" description="Helical" evidence="1">
    <location>
        <begin position="388"/>
        <end position="408"/>
    </location>
</feature>